<gene>
    <name evidence="1" type="primary">caeA2</name>
    <name evidence="1" type="ORF">AHOG_21555</name>
</gene>
<evidence type="ECO:0000313" key="1">
    <source>
        <dbReference type="EMBL" id="ASO21927.1"/>
    </source>
</evidence>
<dbReference type="OrthoDB" id="5166357at2"/>
<dbReference type="EC" id="3.1.1.-" evidence="1"/>
<reference evidence="1 2" key="1">
    <citation type="submission" date="2017-07" db="EMBL/GenBank/DDBJ databases">
        <title>Complete genome sequence of Actinoalloteichus hoggarensis DSM 45943, type strain of Actinoalloteichus hoggarensis.</title>
        <authorList>
            <person name="Ruckert C."/>
            <person name="Nouioui I."/>
            <person name="Willmese J."/>
            <person name="van Wezel G."/>
            <person name="Klenk H.-P."/>
            <person name="Kalinowski J."/>
            <person name="Zotchev S.B."/>
        </authorList>
    </citation>
    <scope>NUCLEOTIDE SEQUENCE [LARGE SCALE GENOMIC DNA]</scope>
    <source>
        <strain evidence="1 2">DSM 45943</strain>
    </source>
</reference>
<dbReference type="InterPro" id="IPR029058">
    <property type="entry name" value="AB_hydrolase_fold"/>
</dbReference>
<dbReference type="Pfam" id="PF08386">
    <property type="entry name" value="Abhydrolase_4"/>
    <property type="match status" value="1"/>
</dbReference>
<dbReference type="Gene3D" id="3.40.50.1820">
    <property type="entry name" value="alpha/beta hydrolase"/>
    <property type="match status" value="1"/>
</dbReference>
<dbReference type="PROSITE" id="PS51257">
    <property type="entry name" value="PROKAR_LIPOPROTEIN"/>
    <property type="match status" value="1"/>
</dbReference>
<keyword evidence="2" id="KW-1185">Reference proteome</keyword>
<dbReference type="EMBL" id="CP022521">
    <property type="protein sequence ID" value="ASO21927.1"/>
    <property type="molecule type" value="Genomic_DNA"/>
</dbReference>
<sequence>MPRIERTVTVLCAALAVLLTAACTVGGSERPPVPLLIDGPTEAPGDDGSDAEVPVPDLETPSGMLAWSDCTAATADRLGDAADGSAEYQCAQLVAPLEAPGMPGFGSTPLNLLRVGSGPTPLVVVDDAAGLPGTLYAARLARSLSPETLETFSLIGVDRRGTGTSFDTSCVRPQDRETVLSYDPTAATAEELRGLQTATESAAKECTLILDQLTRAFDGHRTAGDLEQLRGELGLERLNAIGRGEGAQALTTYAARFPESVGRLVLDGVPDPNLDAVGLAEEQARAAESTLDAFLSDCASGPECPLGSDPRQALDTLFADLAVQPLPTERAPLTHGLATSAILLGLADRAGWSDLADRVASAIDGQGQALAALVEPLLTSSGVDQPRFEAMMINGCNDTRDRIPPNRVAELAEEWAQRHPYFGGQAAQRLMLCSSWPIPTEEPAAPEVGGLPPTMVIATALDPVTPGLGTAKAAEALPGAVLVDWQGAGHGAVGTSTCATGVAEDFLVHGEVPEDTVVCPP</sequence>
<dbReference type="RefSeq" id="WP_093942990.1">
    <property type="nucleotide sequence ID" value="NZ_CP022521.1"/>
</dbReference>
<organism evidence="1 2">
    <name type="scientific">Actinoalloteichus hoggarensis</name>
    <dbReference type="NCBI Taxonomy" id="1470176"/>
    <lineage>
        <taxon>Bacteria</taxon>
        <taxon>Bacillati</taxon>
        <taxon>Actinomycetota</taxon>
        <taxon>Actinomycetes</taxon>
        <taxon>Pseudonocardiales</taxon>
        <taxon>Pseudonocardiaceae</taxon>
        <taxon>Actinoalloteichus</taxon>
    </lineage>
</organism>
<dbReference type="Proteomes" id="UP000204221">
    <property type="component" value="Chromosome"/>
</dbReference>
<dbReference type="InterPro" id="IPR013595">
    <property type="entry name" value="Pept_S33_TAP-like_C"/>
</dbReference>
<protein>
    <submittedName>
        <fullName evidence="1">Carboxylesterase A</fullName>
        <ecNumber evidence="1">3.1.1.-</ecNumber>
    </submittedName>
</protein>
<dbReference type="AlphaFoldDB" id="A0A221W974"/>
<proteinExistence type="predicted"/>
<dbReference type="GO" id="GO:0016787">
    <property type="term" value="F:hydrolase activity"/>
    <property type="evidence" value="ECO:0007669"/>
    <property type="project" value="UniProtKB-KW"/>
</dbReference>
<dbReference type="SUPFAM" id="SSF53474">
    <property type="entry name" value="alpha/beta-Hydrolases"/>
    <property type="match status" value="1"/>
</dbReference>
<evidence type="ECO:0000313" key="2">
    <source>
        <dbReference type="Proteomes" id="UP000204221"/>
    </source>
</evidence>
<keyword evidence="1" id="KW-0378">Hydrolase</keyword>
<accession>A0A221W974</accession>
<name>A0A221W974_9PSEU</name>
<dbReference type="KEGG" id="ahg:AHOG_21555"/>